<dbReference type="AlphaFoldDB" id="A0A0S3S7M3"/>
<keyword evidence="2" id="KW-1185">Reference proteome</keyword>
<reference evidence="1 2" key="1">
    <citation type="journal article" date="2015" name="Sci. Rep.">
        <title>The power of single molecule real-time sequencing technology in the de novo assembly of a eukaryotic genome.</title>
        <authorList>
            <person name="Sakai H."/>
            <person name="Naito K."/>
            <person name="Ogiso-Tanaka E."/>
            <person name="Takahashi Y."/>
            <person name="Iseki K."/>
            <person name="Muto C."/>
            <person name="Satou K."/>
            <person name="Teruya K."/>
            <person name="Shiroma A."/>
            <person name="Shimoji M."/>
            <person name="Hirano T."/>
            <person name="Itoh T."/>
            <person name="Kaga A."/>
            <person name="Tomooka N."/>
        </authorList>
    </citation>
    <scope>NUCLEOTIDE SEQUENCE [LARGE SCALE GENOMIC DNA]</scope>
    <source>
        <strain evidence="2">cv. Shumari</strain>
    </source>
</reference>
<protein>
    <submittedName>
        <fullName evidence="1">Uncharacterized protein</fullName>
    </submittedName>
</protein>
<sequence length="132" mass="14576">MFYLQILLLNSSYIAPSPLRPFTYNSLPKLSGSSFGTSEDRSCTFNGHVNLCVGTNKIALLSVAVGLPVSNLLLNSNLDLIVPLYLAVCSYIDNFCSSFYPRMLDSIVKKKRGCENALRLCVYGLIDRSKIV</sequence>
<proteinExistence type="predicted"/>
<dbReference type="Proteomes" id="UP000291084">
    <property type="component" value="Chromosome 5"/>
</dbReference>
<dbReference type="EMBL" id="AP015038">
    <property type="protein sequence ID" value="BAT88818.1"/>
    <property type="molecule type" value="Genomic_DNA"/>
</dbReference>
<accession>A0A0S3S7M3</accession>
<organism evidence="1 2">
    <name type="scientific">Vigna angularis var. angularis</name>
    <dbReference type="NCBI Taxonomy" id="157739"/>
    <lineage>
        <taxon>Eukaryota</taxon>
        <taxon>Viridiplantae</taxon>
        <taxon>Streptophyta</taxon>
        <taxon>Embryophyta</taxon>
        <taxon>Tracheophyta</taxon>
        <taxon>Spermatophyta</taxon>
        <taxon>Magnoliopsida</taxon>
        <taxon>eudicotyledons</taxon>
        <taxon>Gunneridae</taxon>
        <taxon>Pentapetalae</taxon>
        <taxon>rosids</taxon>
        <taxon>fabids</taxon>
        <taxon>Fabales</taxon>
        <taxon>Fabaceae</taxon>
        <taxon>Papilionoideae</taxon>
        <taxon>50 kb inversion clade</taxon>
        <taxon>NPAAA clade</taxon>
        <taxon>indigoferoid/millettioid clade</taxon>
        <taxon>Phaseoleae</taxon>
        <taxon>Vigna</taxon>
    </lineage>
</organism>
<gene>
    <name evidence="1" type="primary">Vigan.05G243500</name>
    <name evidence="1" type="ORF">VIGAN_05243500</name>
</gene>
<name>A0A0S3S7M3_PHAAN</name>
<evidence type="ECO:0000313" key="2">
    <source>
        <dbReference type="Proteomes" id="UP000291084"/>
    </source>
</evidence>
<evidence type="ECO:0000313" key="1">
    <source>
        <dbReference type="EMBL" id="BAT88818.1"/>
    </source>
</evidence>